<sequence length="19" mass="2157">MAVSIDTKEWDCVCSKMPL</sequence>
<organism evidence="1">
    <name type="scientific">Arundo donax</name>
    <name type="common">Giant reed</name>
    <name type="synonym">Donax arundinaceus</name>
    <dbReference type="NCBI Taxonomy" id="35708"/>
    <lineage>
        <taxon>Eukaryota</taxon>
        <taxon>Viridiplantae</taxon>
        <taxon>Streptophyta</taxon>
        <taxon>Embryophyta</taxon>
        <taxon>Tracheophyta</taxon>
        <taxon>Spermatophyta</taxon>
        <taxon>Magnoliopsida</taxon>
        <taxon>Liliopsida</taxon>
        <taxon>Poales</taxon>
        <taxon>Poaceae</taxon>
        <taxon>PACMAD clade</taxon>
        <taxon>Arundinoideae</taxon>
        <taxon>Arundineae</taxon>
        <taxon>Arundo</taxon>
    </lineage>
</organism>
<proteinExistence type="predicted"/>
<protein>
    <submittedName>
        <fullName evidence="1">Uncharacterized protein</fullName>
    </submittedName>
</protein>
<name>A0A0A9C5V5_ARUDO</name>
<dbReference type="AlphaFoldDB" id="A0A0A9C5V5"/>
<reference evidence="1" key="1">
    <citation type="submission" date="2014-09" db="EMBL/GenBank/DDBJ databases">
        <authorList>
            <person name="Magalhaes I.L.F."/>
            <person name="Oliveira U."/>
            <person name="Santos F.R."/>
            <person name="Vidigal T.H.D.A."/>
            <person name="Brescovit A.D."/>
            <person name="Santos A.J."/>
        </authorList>
    </citation>
    <scope>NUCLEOTIDE SEQUENCE</scope>
    <source>
        <tissue evidence="1">Shoot tissue taken approximately 20 cm above the soil surface</tissue>
    </source>
</reference>
<dbReference type="EMBL" id="GBRH01228047">
    <property type="protein sequence ID" value="JAD69848.1"/>
    <property type="molecule type" value="Transcribed_RNA"/>
</dbReference>
<reference evidence="1" key="2">
    <citation type="journal article" date="2015" name="Data Brief">
        <title>Shoot transcriptome of the giant reed, Arundo donax.</title>
        <authorList>
            <person name="Barrero R.A."/>
            <person name="Guerrero F.D."/>
            <person name="Moolhuijzen P."/>
            <person name="Goolsby J.A."/>
            <person name="Tidwell J."/>
            <person name="Bellgard S.E."/>
            <person name="Bellgard M.I."/>
        </authorList>
    </citation>
    <scope>NUCLEOTIDE SEQUENCE</scope>
    <source>
        <tissue evidence="1">Shoot tissue taken approximately 20 cm above the soil surface</tissue>
    </source>
</reference>
<evidence type="ECO:0000313" key="1">
    <source>
        <dbReference type="EMBL" id="JAD69848.1"/>
    </source>
</evidence>
<accession>A0A0A9C5V5</accession>